<feature type="non-terminal residue" evidence="1">
    <location>
        <position position="154"/>
    </location>
</feature>
<reference evidence="1 2" key="1">
    <citation type="submission" date="2013-05" db="EMBL/GenBank/DDBJ databases">
        <title>Draft genome of the parasitic nematode Anyclostoma ceylanicum.</title>
        <authorList>
            <person name="Mitreva M."/>
        </authorList>
    </citation>
    <scope>NUCLEOTIDE SEQUENCE [LARGE SCALE GENOMIC DNA]</scope>
</reference>
<feature type="non-terminal residue" evidence="1">
    <location>
        <position position="1"/>
    </location>
</feature>
<evidence type="ECO:0000313" key="1">
    <source>
        <dbReference type="EMBL" id="EPB65463.1"/>
    </source>
</evidence>
<dbReference type="AlphaFoldDB" id="A0A0D6L4R8"/>
<accession>A0A0D6L4R8</accession>
<dbReference type="Proteomes" id="UP000054495">
    <property type="component" value="Unassembled WGS sequence"/>
</dbReference>
<name>A0A0D6L4R8_9BILA</name>
<evidence type="ECO:0000313" key="2">
    <source>
        <dbReference type="Proteomes" id="UP000054495"/>
    </source>
</evidence>
<protein>
    <submittedName>
        <fullName evidence="1">Uncharacterized protein</fullName>
    </submittedName>
</protein>
<sequence length="154" mass="16494">FTNLITLSEKLGDLAGVTHRVIELLEELRRLHSDCLETDRPPSTVPSSVVVIGSEDEEKAATNRAIEELHGKQLSLERDCDDEEEAQFLLGNNTDRDEECADDGVAMTVDSATLAAPTDAHTIIIATLSVPTIAGLSVQLIQGQNVLITGDSGT</sequence>
<dbReference type="EMBL" id="KE128315">
    <property type="protein sequence ID" value="EPB65463.1"/>
    <property type="molecule type" value="Genomic_DNA"/>
</dbReference>
<gene>
    <name evidence="1" type="ORF">ANCCEY_15473</name>
</gene>
<keyword evidence="2" id="KW-1185">Reference proteome</keyword>
<proteinExistence type="predicted"/>
<organism evidence="1 2">
    <name type="scientific">Ancylostoma ceylanicum</name>
    <dbReference type="NCBI Taxonomy" id="53326"/>
    <lineage>
        <taxon>Eukaryota</taxon>
        <taxon>Metazoa</taxon>
        <taxon>Ecdysozoa</taxon>
        <taxon>Nematoda</taxon>
        <taxon>Chromadorea</taxon>
        <taxon>Rhabditida</taxon>
        <taxon>Rhabditina</taxon>
        <taxon>Rhabditomorpha</taxon>
        <taxon>Strongyloidea</taxon>
        <taxon>Ancylostomatidae</taxon>
        <taxon>Ancylostomatinae</taxon>
        <taxon>Ancylostoma</taxon>
    </lineage>
</organism>